<protein>
    <recommendedName>
        <fullName evidence="2">DUF58 domain-containing protein</fullName>
    </recommendedName>
</protein>
<dbReference type="Proteomes" id="UP000680304">
    <property type="component" value="Unassembled WGS sequence"/>
</dbReference>
<accession>A0ABQ4N221</accession>
<evidence type="ECO:0000313" key="3">
    <source>
        <dbReference type="EMBL" id="GIQ62228.1"/>
    </source>
</evidence>
<gene>
    <name evidence="3" type="ORF">PACILC2_07960</name>
</gene>
<comment type="caution">
    <text evidence="3">The sequence shown here is derived from an EMBL/GenBank/DDBJ whole genome shotgun (WGS) entry which is preliminary data.</text>
</comment>
<evidence type="ECO:0000259" key="2">
    <source>
        <dbReference type="Pfam" id="PF01882"/>
    </source>
</evidence>
<name>A0ABQ4N221_9BACL</name>
<organism evidence="3 4">
    <name type="scientific">Paenibacillus cisolokensis</name>
    <dbReference type="NCBI Taxonomy" id="1658519"/>
    <lineage>
        <taxon>Bacteria</taxon>
        <taxon>Bacillati</taxon>
        <taxon>Bacillota</taxon>
        <taxon>Bacilli</taxon>
        <taxon>Bacillales</taxon>
        <taxon>Paenibacillaceae</taxon>
        <taxon>Paenibacillus</taxon>
    </lineage>
</organism>
<dbReference type="PANTHER" id="PTHR34351">
    <property type="entry name" value="SLR1927 PROTEIN-RELATED"/>
    <property type="match status" value="1"/>
</dbReference>
<keyword evidence="1" id="KW-0812">Transmembrane</keyword>
<dbReference type="Pfam" id="PF01882">
    <property type="entry name" value="DUF58"/>
    <property type="match status" value="1"/>
</dbReference>
<keyword evidence="1" id="KW-1133">Transmembrane helix</keyword>
<proteinExistence type="predicted"/>
<feature type="transmembrane region" description="Helical" evidence="1">
    <location>
        <begin position="31"/>
        <end position="51"/>
    </location>
</feature>
<sequence>MFRTRWKRWQTVAALYAVCTLYLLFQGGKTAFMLFCILNVLLVYLILGRFSGIGRVEGSRKLIHPGKHAHDYRFSAGTPLEVRLTVRIPGFYPIPYVLVRDRLIRHDGQMIPFESSFVPNWRRIGEASYLTPPLRRGLYRFEETECSTRDIFGLFEHKGRIDTSLSFSVLPQTIPLRGWQQLQRGMRGPYSHASAPRSAKETTQINGVREYLYGDRLSRIHWNATAKTGEWKSKAFEREALPRTVIVLDRDESLYAGGNAERFELAVSVAASLVEFGLRSETAMGLLSVGKRTVSFPPRSGADNRNLMMKHLTSVDPDCPVALSEALKLGDARLEPGSLAVLVTAKEGEEALLAMQLLSRQGLSPCLIALRSDSRGAGQSEWLRVIRGKGWPVFSVRQLQDLPSSLEGGVA</sequence>
<dbReference type="InterPro" id="IPR002881">
    <property type="entry name" value="DUF58"/>
</dbReference>
<keyword evidence="1" id="KW-0472">Membrane</keyword>
<keyword evidence="4" id="KW-1185">Reference proteome</keyword>
<feature type="domain" description="DUF58" evidence="2">
    <location>
        <begin position="208"/>
        <end position="329"/>
    </location>
</feature>
<dbReference type="RefSeq" id="WP_213527549.1">
    <property type="nucleotide sequence ID" value="NZ_BOVJ01000024.1"/>
</dbReference>
<reference evidence="3 4" key="1">
    <citation type="submission" date="2021-04" db="EMBL/GenBank/DDBJ databases">
        <title>Draft genome sequence of Paenibacillus cisolokensis, LC2-13A.</title>
        <authorList>
            <person name="Uke A."/>
            <person name="Chhe C."/>
            <person name="Baramee S."/>
            <person name="Kosugi A."/>
        </authorList>
    </citation>
    <scope>NUCLEOTIDE SEQUENCE [LARGE SCALE GENOMIC DNA]</scope>
    <source>
        <strain evidence="3 4">LC2-13A</strain>
    </source>
</reference>
<evidence type="ECO:0000256" key="1">
    <source>
        <dbReference type="SAM" id="Phobius"/>
    </source>
</evidence>
<dbReference type="PANTHER" id="PTHR34351:SF2">
    <property type="entry name" value="DUF58 DOMAIN-CONTAINING PROTEIN"/>
    <property type="match status" value="1"/>
</dbReference>
<dbReference type="EMBL" id="BOVJ01000024">
    <property type="protein sequence ID" value="GIQ62228.1"/>
    <property type="molecule type" value="Genomic_DNA"/>
</dbReference>
<evidence type="ECO:0000313" key="4">
    <source>
        <dbReference type="Proteomes" id="UP000680304"/>
    </source>
</evidence>